<organism evidence="7 8">
    <name type="scientific">Pelagibius litoralis</name>
    <dbReference type="NCBI Taxonomy" id="374515"/>
    <lineage>
        <taxon>Bacteria</taxon>
        <taxon>Pseudomonadati</taxon>
        <taxon>Pseudomonadota</taxon>
        <taxon>Alphaproteobacteria</taxon>
        <taxon>Rhodospirillales</taxon>
        <taxon>Rhodovibrionaceae</taxon>
        <taxon>Pelagibius</taxon>
    </lineage>
</organism>
<dbReference type="PROSITE" id="PS00211">
    <property type="entry name" value="ABC_TRANSPORTER_1"/>
    <property type="match status" value="1"/>
</dbReference>
<dbReference type="FunFam" id="3.40.50.300:FF:000016">
    <property type="entry name" value="Oligopeptide ABC transporter ATP-binding component"/>
    <property type="match status" value="1"/>
</dbReference>
<comment type="similarity">
    <text evidence="2">Belongs to the ABC transporter superfamily.</text>
</comment>
<gene>
    <name evidence="7" type="ORF">HBA54_17685</name>
</gene>
<dbReference type="InterPro" id="IPR013563">
    <property type="entry name" value="Oligopep_ABC_C"/>
</dbReference>
<dbReference type="InterPro" id="IPR050319">
    <property type="entry name" value="ABC_transp_ATP-bind"/>
</dbReference>
<dbReference type="InterPro" id="IPR003593">
    <property type="entry name" value="AAA+_ATPase"/>
</dbReference>
<dbReference type="NCBIfam" id="TIGR01727">
    <property type="entry name" value="oligo_HPY"/>
    <property type="match status" value="1"/>
</dbReference>
<dbReference type="GO" id="GO:0005886">
    <property type="term" value="C:plasma membrane"/>
    <property type="evidence" value="ECO:0007669"/>
    <property type="project" value="UniProtKB-SubCell"/>
</dbReference>
<proteinExistence type="inferred from homology"/>
<protein>
    <submittedName>
        <fullName evidence="7">ABC transporter ATP-binding protein</fullName>
    </submittedName>
</protein>
<reference evidence="7" key="1">
    <citation type="submission" date="2020-03" db="EMBL/GenBank/DDBJ databases">
        <title>Genome of Pelagibius litoralis DSM 21314T.</title>
        <authorList>
            <person name="Wang G."/>
        </authorList>
    </citation>
    <scope>NUCLEOTIDE SEQUENCE</scope>
    <source>
        <strain evidence="7">DSM 21314</strain>
    </source>
</reference>
<dbReference type="GO" id="GO:0015833">
    <property type="term" value="P:peptide transport"/>
    <property type="evidence" value="ECO:0007669"/>
    <property type="project" value="InterPro"/>
</dbReference>
<evidence type="ECO:0000259" key="6">
    <source>
        <dbReference type="PROSITE" id="PS50893"/>
    </source>
</evidence>
<dbReference type="PROSITE" id="PS50893">
    <property type="entry name" value="ABC_TRANSPORTER_2"/>
    <property type="match status" value="1"/>
</dbReference>
<evidence type="ECO:0000256" key="5">
    <source>
        <dbReference type="ARBA" id="ARBA00022840"/>
    </source>
</evidence>
<dbReference type="PANTHER" id="PTHR43776">
    <property type="entry name" value="TRANSPORT ATP-BINDING PROTEIN"/>
    <property type="match status" value="1"/>
</dbReference>
<keyword evidence="4" id="KW-0547">Nucleotide-binding</keyword>
<keyword evidence="3" id="KW-0813">Transport</keyword>
<dbReference type="InterPro" id="IPR027417">
    <property type="entry name" value="P-loop_NTPase"/>
</dbReference>
<dbReference type="Proteomes" id="UP000761264">
    <property type="component" value="Unassembled WGS sequence"/>
</dbReference>
<dbReference type="PANTHER" id="PTHR43776:SF7">
    <property type="entry name" value="D,D-DIPEPTIDE TRANSPORT ATP-BINDING PROTEIN DDPF-RELATED"/>
    <property type="match status" value="1"/>
</dbReference>
<dbReference type="EMBL" id="JAAQPH010000014">
    <property type="protein sequence ID" value="NIA70434.1"/>
    <property type="molecule type" value="Genomic_DNA"/>
</dbReference>
<feature type="domain" description="ABC transporter" evidence="6">
    <location>
        <begin position="6"/>
        <end position="249"/>
    </location>
</feature>
<evidence type="ECO:0000313" key="7">
    <source>
        <dbReference type="EMBL" id="NIA70434.1"/>
    </source>
</evidence>
<dbReference type="InterPro" id="IPR017871">
    <property type="entry name" value="ABC_transporter-like_CS"/>
</dbReference>
<dbReference type="InterPro" id="IPR003439">
    <property type="entry name" value="ABC_transporter-like_ATP-bd"/>
</dbReference>
<evidence type="ECO:0000256" key="2">
    <source>
        <dbReference type="ARBA" id="ARBA00005417"/>
    </source>
</evidence>
<name>A0A967EZU6_9PROT</name>
<evidence type="ECO:0000256" key="4">
    <source>
        <dbReference type="ARBA" id="ARBA00022741"/>
    </source>
</evidence>
<comment type="caution">
    <text evidence="7">The sequence shown here is derived from an EMBL/GenBank/DDBJ whole genome shotgun (WGS) entry which is preliminary data.</text>
</comment>
<dbReference type="GO" id="GO:0016887">
    <property type="term" value="F:ATP hydrolysis activity"/>
    <property type="evidence" value="ECO:0007669"/>
    <property type="project" value="InterPro"/>
</dbReference>
<dbReference type="SMART" id="SM00382">
    <property type="entry name" value="AAA"/>
    <property type="match status" value="1"/>
</dbReference>
<dbReference type="AlphaFoldDB" id="A0A967EZU6"/>
<dbReference type="RefSeq" id="WP_167227045.1">
    <property type="nucleotide sequence ID" value="NZ_JAAQPH010000014.1"/>
</dbReference>
<comment type="subcellular location">
    <subcellularLocation>
        <location evidence="1">Cell inner membrane</location>
        <topology evidence="1">Peripheral membrane protein</topology>
    </subcellularLocation>
</comment>
<accession>A0A967EZU6</accession>
<dbReference type="CDD" id="cd03257">
    <property type="entry name" value="ABC_NikE_OppD_transporters"/>
    <property type="match status" value="1"/>
</dbReference>
<dbReference type="Gene3D" id="3.40.50.300">
    <property type="entry name" value="P-loop containing nucleotide triphosphate hydrolases"/>
    <property type="match status" value="1"/>
</dbReference>
<dbReference type="SUPFAM" id="SSF52540">
    <property type="entry name" value="P-loop containing nucleoside triphosphate hydrolases"/>
    <property type="match status" value="1"/>
</dbReference>
<evidence type="ECO:0000256" key="3">
    <source>
        <dbReference type="ARBA" id="ARBA00022448"/>
    </source>
</evidence>
<keyword evidence="8" id="KW-1185">Reference proteome</keyword>
<sequence>MNAALVSVEGLCKSYGTRHGVLKAVDDVGFEIYAGETLAVVGESGCGKSTLALTLLGLVPADAGTIAIDGGKTEPASGAMTKRAGSDIGVVFQNPHSSLNPKMRVRALIGEPLVTAFRMRGKTLSGRIVELLKQVGLGSEHMRRYPHELSGGQMQRVAIARALALEPRLLILDEPTAALDVSVQAQILKLLKALQADTGVSYLFITHDLGTVDYIADRIVVMYLGRIVESGPVNEVFADPRHPYTRALLDAVPTIDPGKRGGLVTIRGEIPSPLNRPDGCAFAPRCHWSDDQCRTLAPALINADQARVHACHHPLSFEIDDGKVEEIANEAR</sequence>
<dbReference type="GO" id="GO:0055085">
    <property type="term" value="P:transmembrane transport"/>
    <property type="evidence" value="ECO:0007669"/>
    <property type="project" value="UniProtKB-ARBA"/>
</dbReference>
<evidence type="ECO:0000256" key="1">
    <source>
        <dbReference type="ARBA" id="ARBA00004417"/>
    </source>
</evidence>
<keyword evidence="5 7" id="KW-0067">ATP-binding</keyword>
<dbReference type="GO" id="GO:0005524">
    <property type="term" value="F:ATP binding"/>
    <property type="evidence" value="ECO:0007669"/>
    <property type="project" value="UniProtKB-KW"/>
</dbReference>
<dbReference type="Pfam" id="PF00005">
    <property type="entry name" value="ABC_tran"/>
    <property type="match status" value="1"/>
</dbReference>
<evidence type="ECO:0000313" key="8">
    <source>
        <dbReference type="Proteomes" id="UP000761264"/>
    </source>
</evidence>
<dbReference type="Pfam" id="PF08352">
    <property type="entry name" value="oligo_HPY"/>
    <property type="match status" value="1"/>
</dbReference>